<evidence type="ECO:0000256" key="1">
    <source>
        <dbReference type="SAM" id="MobiDB-lite"/>
    </source>
</evidence>
<feature type="region of interest" description="Disordered" evidence="1">
    <location>
        <begin position="247"/>
        <end position="293"/>
    </location>
</feature>
<feature type="compositionally biased region" description="Basic and acidic residues" evidence="1">
    <location>
        <begin position="181"/>
        <end position="194"/>
    </location>
</feature>
<sequence length="359" mass="39744">MSTIAVHAIQQDVTLHWTKNPTFDWQLGLEGLKWVPASVLEECKANFAWLSTNVKISTGKRKPQPPGFSNSDIDPGAPKILRAPVERGCTSGAGHARAGILPPAPRTHQPNNEPSPLSKIDPGDFTYAEKSELTRTTLLPTLGSSAAPIILDDTDSEEYTSDVEREENTDNIIPSNARPLEATHVHPSEQETKQDVQSTHLSKLKPEPEADGKNSSVFGWVAAHARLKAEYPPQGEKKRNTRLTAHTKLEHTSPPPEPDEQLSQSASEREDDLEAAGMQLRPHRSIKKSGGIGFAKERRANKFDPKLHVRNDPKCARCQLITRLHPQSRDCFISKRDQSSRLKTCVPCVKSHLRCDLLS</sequence>
<organism evidence="2 3">
    <name type="scientific">Hypholoma sublateritium (strain FD-334 SS-4)</name>
    <dbReference type="NCBI Taxonomy" id="945553"/>
    <lineage>
        <taxon>Eukaryota</taxon>
        <taxon>Fungi</taxon>
        <taxon>Dikarya</taxon>
        <taxon>Basidiomycota</taxon>
        <taxon>Agaricomycotina</taxon>
        <taxon>Agaricomycetes</taxon>
        <taxon>Agaricomycetidae</taxon>
        <taxon>Agaricales</taxon>
        <taxon>Agaricineae</taxon>
        <taxon>Strophariaceae</taxon>
        <taxon>Hypholoma</taxon>
    </lineage>
</organism>
<reference evidence="3" key="1">
    <citation type="submission" date="2014-04" db="EMBL/GenBank/DDBJ databases">
        <title>Evolutionary Origins and Diversification of the Mycorrhizal Mutualists.</title>
        <authorList>
            <consortium name="DOE Joint Genome Institute"/>
            <consortium name="Mycorrhizal Genomics Consortium"/>
            <person name="Kohler A."/>
            <person name="Kuo A."/>
            <person name="Nagy L.G."/>
            <person name="Floudas D."/>
            <person name="Copeland A."/>
            <person name="Barry K.W."/>
            <person name="Cichocki N."/>
            <person name="Veneault-Fourrey C."/>
            <person name="LaButti K."/>
            <person name="Lindquist E.A."/>
            <person name="Lipzen A."/>
            <person name="Lundell T."/>
            <person name="Morin E."/>
            <person name="Murat C."/>
            <person name="Riley R."/>
            <person name="Ohm R."/>
            <person name="Sun H."/>
            <person name="Tunlid A."/>
            <person name="Henrissat B."/>
            <person name="Grigoriev I.V."/>
            <person name="Hibbett D.S."/>
            <person name="Martin F."/>
        </authorList>
    </citation>
    <scope>NUCLEOTIDE SEQUENCE [LARGE SCALE GENOMIC DNA]</scope>
    <source>
        <strain evidence="3">FD-334 SS-4</strain>
    </source>
</reference>
<dbReference type="AlphaFoldDB" id="A0A0D2MP05"/>
<feature type="region of interest" description="Disordered" evidence="1">
    <location>
        <begin position="91"/>
        <end position="124"/>
    </location>
</feature>
<protein>
    <submittedName>
        <fullName evidence="2">Uncharacterized protein</fullName>
    </submittedName>
</protein>
<keyword evidence="3" id="KW-1185">Reference proteome</keyword>
<dbReference type="Proteomes" id="UP000054270">
    <property type="component" value="Unassembled WGS sequence"/>
</dbReference>
<proteinExistence type="predicted"/>
<dbReference type="EMBL" id="KN817531">
    <property type="protein sequence ID" value="KJA25643.1"/>
    <property type="molecule type" value="Genomic_DNA"/>
</dbReference>
<feature type="region of interest" description="Disordered" evidence="1">
    <location>
        <begin position="149"/>
        <end position="216"/>
    </location>
</feature>
<feature type="compositionally biased region" description="Acidic residues" evidence="1">
    <location>
        <begin position="152"/>
        <end position="161"/>
    </location>
</feature>
<name>A0A0D2MP05_HYPSF</name>
<evidence type="ECO:0000313" key="3">
    <source>
        <dbReference type="Proteomes" id="UP000054270"/>
    </source>
</evidence>
<evidence type="ECO:0000313" key="2">
    <source>
        <dbReference type="EMBL" id="KJA25643.1"/>
    </source>
</evidence>
<gene>
    <name evidence="2" type="ORF">HYPSUDRAFT_410158</name>
</gene>
<accession>A0A0D2MP05</accession>